<dbReference type="InterPro" id="IPR002018">
    <property type="entry name" value="CarbesteraseB"/>
</dbReference>
<accession>A0A7W9QE32</accession>
<feature type="domain" description="Carboxylesterase type B" evidence="4">
    <location>
        <begin position="2"/>
        <end position="446"/>
    </location>
</feature>
<keyword evidence="6" id="KW-1185">Reference proteome</keyword>
<dbReference type="AlphaFoldDB" id="A0A7W9QE32"/>
<dbReference type="InterPro" id="IPR019826">
    <property type="entry name" value="Carboxylesterase_B_AS"/>
</dbReference>
<keyword evidence="2 3" id="KW-0378">Hydrolase</keyword>
<dbReference type="PANTHER" id="PTHR11559">
    <property type="entry name" value="CARBOXYLESTERASE"/>
    <property type="match status" value="1"/>
</dbReference>
<evidence type="ECO:0000256" key="3">
    <source>
        <dbReference type="RuleBase" id="RU361235"/>
    </source>
</evidence>
<dbReference type="PROSITE" id="PS00122">
    <property type="entry name" value="CARBOXYLESTERASE_B_1"/>
    <property type="match status" value="1"/>
</dbReference>
<protein>
    <recommendedName>
        <fullName evidence="3">Carboxylic ester hydrolase</fullName>
        <ecNumber evidence="3">3.1.1.-</ecNumber>
    </recommendedName>
</protein>
<comment type="caution">
    <text evidence="5">The sequence shown here is derived from an EMBL/GenBank/DDBJ whole genome shotgun (WGS) entry which is preliminary data.</text>
</comment>
<evidence type="ECO:0000313" key="5">
    <source>
        <dbReference type="EMBL" id="MBB5938575.1"/>
    </source>
</evidence>
<evidence type="ECO:0000313" key="6">
    <source>
        <dbReference type="Proteomes" id="UP000588098"/>
    </source>
</evidence>
<dbReference type="PROSITE" id="PS00941">
    <property type="entry name" value="CARBOXYLESTERASE_B_2"/>
    <property type="match status" value="1"/>
</dbReference>
<sequence>MNVWKGVRFAESPTGEHRLAPPRPVERWAGVRDATEFGPAGLQPTGAFPGPQPPGMRQSEDCLFLNVWSPSTFGKRPVIVWIHGGAFVMGAGSHYDGSVYAARGDTVLVTINYRLGAFGGLALPDRPGVANLRLLDQIEALRWVRRNIGAFGGDAGNVTVMGESAGGMSIGALLGAPAAKGLFRRAIVQSGGPRPVRDHAYARRITEAMMRALELDAPEQMMQVPAQDLLAASMTVHEAPASLEPFAHVTDGFVLPTHPLDHIDGEVDLLIGTCAKEADLFMPTPLGVKLERGAKAALGSAWDRIFAVYRDTALPRQQAVHDLISGWFAVMPSVWLAEAAHLAGGRVWQYTFDYTDASPAGACHGSDVPFTFGTVEPERLAPNADPVEAQSLSHSMLDAFVAFARTGNPSHPDLPAWPRFRPDRRANMSFGATSRVVDDRLSRVRRQAWAGIDPHRVC</sequence>
<dbReference type="GO" id="GO:0016787">
    <property type="term" value="F:hydrolase activity"/>
    <property type="evidence" value="ECO:0007669"/>
    <property type="project" value="UniProtKB-KW"/>
</dbReference>
<name>A0A7W9QE32_9ACTN</name>
<comment type="similarity">
    <text evidence="1 3">Belongs to the type-B carboxylesterase/lipase family.</text>
</comment>
<dbReference type="EMBL" id="JACHJL010000017">
    <property type="protein sequence ID" value="MBB5938575.1"/>
    <property type="molecule type" value="Genomic_DNA"/>
</dbReference>
<dbReference type="InterPro" id="IPR029058">
    <property type="entry name" value="AB_hydrolase_fold"/>
</dbReference>
<dbReference type="SUPFAM" id="SSF53474">
    <property type="entry name" value="alpha/beta-Hydrolases"/>
    <property type="match status" value="1"/>
</dbReference>
<proteinExistence type="inferred from homology"/>
<dbReference type="Gene3D" id="3.40.50.1820">
    <property type="entry name" value="alpha/beta hydrolase"/>
    <property type="match status" value="1"/>
</dbReference>
<dbReference type="EC" id="3.1.1.-" evidence="3"/>
<organism evidence="5 6">
    <name type="scientific">Streptomyces zagrosensis</name>
    <dbReference type="NCBI Taxonomy" id="1042984"/>
    <lineage>
        <taxon>Bacteria</taxon>
        <taxon>Bacillati</taxon>
        <taxon>Actinomycetota</taxon>
        <taxon>Actinomycetes</taxon>
        <taxon>Kitasatosporales</taxon>
        <taxon>Streptomycetaceae</taxon>
        <taxon>Streptomyces</taxon>
    </lineage>
</organism>
<reference evidence="5 6" key="1">
    <citation type="submission" date="2020-08" db="EMBL/GenBank/DDBJ databases">
        <title>Genomic Encyclopedia of Type Strains, Phase III (KMG-III): the genomes of soil and plant-associated and newly described type strains.</title>
        <authorList>
            <person name="Whitman W."/>
        </authorList>
    </citation>
    <scope>NUCLEOTIDE SEQUENCE [LARGE SCALE GENOMIC DNA]</scope>
    <source>
        <strain evidence="5 6">CECT 8305</strain>
    </source>
</reference>
<dbReference type="Proteomes" id="UP000588098">
    <property type="component" value="Unassembled WGS sequence"/>
</dbReference>
<dbReference type="InterPro" id="IPR050309">
    <property type="entry name" value="Type-B_Carboxylest/Lipase"/>
</dbReference>
<evidence type="ECO:0000259" key="4">
    <source>
        <dbReference type="Pfam" id="PF00135"/>
    </source>
</evidence>
<evidence type="ECO:0000256" key="1">
    <source>
        <dbReference type="ARBA" id="ARBA00005964"/>
    </source>
</evidence>
<dbReference type="Pfam" id="PF00135">
    <property type="entry name" value="COesterase"/>
    <property type="match status" value="1"/>
</dbReference>
<gene>
    <name evidence="5" type="ORF">FHS42_005664</name>
</gene>
<dbReference type="InterPro" id="IPR019819">
    <property type="entry name" value="Carboxylesterase_B_CS"/>
</dbReference>
<evidence type="ECO:0000256" key="2">
    <source>
        <dbReference type="ARBA" id="ARBA00022801"/>
    </source>
</evidence>